<keyword evidence="10" id="KW-0676">Redox-active center</keyword>
<feature type="domain" description="Thioredoxin" evidence="17">
    <location>
        <begin position="3"/>
        <end position="153"/>
    </location>
</feature>
<evidence type="ECO:0000256" key="8">
    <source>
        <dbReference type="ARBA" id="ARBA00023078"/>
    </source>
</evidence>
<comment type="subunit">
    <text evidence="2">Monomer.</text>
</comment>
<evidence type="ECO:0000256" key="3">
    <source>
        <dbReference type="ARBA" id="ARBA00013017"/>
    </source>
</evidence>
<dbReference type="Pfam" id="PF00578">
    <property type="entry name" value="AhpC-TSA"/>
    <property type="match status" value="1"/>
</dbReference>
<evidence type="ECO:0000256" key="13">
    <source>
        <dbReference type="ARBA" id="ARBA00042639"/>
    </source>
</evidence>
<dbReference type="GO" id="GO:0009579">
    <property type="term" value="C:thylakoid"/>
    <property type="evidence" value="ECO:0007669"/>
    <property type="project" value="UniProtKB-SubCell"/>
</dbReference>
<evidence type="ECO:0000256" key="4">
    <source>
        <dbReference type="ARBA" id="ARBA00022559"/>
    </source>
</evidence>
<dbReference type="InterPro" id="IPR050924">
    <property type="entry name" value="Peroxiredoxin_BCP/PrxQ"/>
</dbReference>
<dbReference type="PROSITE" id="PS51352">
    <property type="entry name" value="THIOREDOXIN_2"/>
    <property type="match status" value="1"/>
</dbReference>
<gene>
    <name evidence="18" type="primary">bcp_3</name>
    <name evidence="18" type="ORF">ENSA7_63800</name>
</gene>
<dbReference type="AlphaFoldDB" id="A0A2S9Y2K5"/>
<name>A0A2S9Y2K5_9BACT</name>
<dbReference type="InterPro" id="IPR000866">
    <property type="entry name" value="AhpC/TSA"/>
</dbReference>
<reference evidence="18 19" key="1">
    <citation type="submission" date="2018-03" db="EMBL/GenBank/DDBJ databases">
        <title>Draft Genome Sequences of the Obligatory Marine Myxobacteria Enhygromyxa salina SWB007.</title>
        <authorList>
            <person name="Poehlein A."/>
            <person name="Moghaddam J.A."/>
            <person name="Harms H."/>
            <person name="Alanjari M."/>
            <person name="Koenig G.M."/>
            <person name="Daniel R."/>
            <person name="Schaeberle T.F."/>
        </authorList>
    </citation>
    <scope>NUCLEOTIDE SEQUENCE [LARGE SCALE GENOMIC DNA]</scope>
    <source>
        <strain evidence="18 19">SWB007</strain>
    </source>
</reference>
<dbReference type="EMBL" id="PVNL01000121">
    <property type="protein sequence ID" value="PRP99338.1"/>
    <property type="molecule type" value="Genomic_DNA"/>
</dbReference>
<comment type="catalytic activity">
    <reaction evidence="14">
        <text>a hydroperoxide + [thioredoxin]-dithiol = an alcohol + [thioredoxin]-disulfide + H2O</text>
        <dbReference type="Rhea" id="RHEA:62620"/>
        <dbReference type="Rhea" id="RHEA-COMP:10698"/>
        <dbReference type="Rhea" id="RHEA-COMP:10700"/>
        <dbReference type="ChEBI" id="CHEBI:15377"/>
        <dbReference type="ChEBI" id="CHEBI:29950"/>
        <dbReference type="ChEBI" id="CHEBI:30879"/>
        <dbReference type="ChEBI" id="CHEBI:35924"/>
        <dbReference type="ChEBI" id="CHEBI:50058"/>
        <dbReference type="EC" id="1.11.1.24"/>
    </reaction>
</comment>
<comment type="function">
    <text evidence="1">Thiol-specific peroxidase that catalyzes the reduction of hydrogen peroxide and organic hydroperoxides to water and alcohols, respectively. Plays a role in cell protection against oxidative stress by detoxifying peroxides and as sensor of hydrogen peroxide-mediated signaling events.</text>
</comment>
<dbReference type="InterPro" id="IPR024706">
    <property type="entry name" value="Peroxiredoxin_AhpC-typ"/>
</dbReference>
<dbReference type="GO" id="GO:0005737">
    <property type="term" value="C:cytoplasm"/>
    <property type="evidence" value="ECO:0007669"/>
    <property type="project" value="TreeGrafter"/>
</dbReference>
<evidence type="ECO:0000313" key="18">
    <source>
        <dbReference type="EMBL" id="PRP99338.1"/>
    </source>
</evidence>
<dbReference type="GO" id="GO:0034599">
    <property type="term" value="P:cellular response to oxidative stress"/>
    <property type="evidence" value="ECO:0007669"/>
    <property type="project" value="TreeGrafter"/>
</dbReference>
<accession>A0A2S9Y2K5</accession>
<dbReference type="InterPro" id="IPR036249">
    <property type="entry name" value="Thioredoxin-like_sf"/>
</dbReference>
<dbReference type="EC" id="1.11.1.24" evidence="3"/>
<dbReference type="Gene3D" id="3.40.30.10">
    <property type="entry name" value="Glutaredoxin"/>
    <property type="match status" value="1"/>
</dbReference>
<keyword evidence="7 18" id="KW-0560">Oxidoreductase</keyword>
<keyword evidence="9" id="KW-1015">Disulfide bond</keyword>
<dbReference type="GO" id="GO:0008379">
    <property type="term" value="F:thioredoxin peroxidase activity"/>
    <property type="evidence" value="ECO:0007669"/>
    <property type="project" value="TreeGrafter"/>
</dbReference>
<dbReference type="PANTHER" id="PTHR42801:SF4">
    <property type="entry name" value="AHPC_TSA FAMILY PROTEIN"/>
    <property type="match status" value="1"/>
</dbReference>
<dbReference type="CDD" id="cd03017">
    <property type="entry name" value="PRX_BCP"/>
    <property type="match status" value="1"/>
</dbReference>
<dbReference type="Proteomes" id="UP000238823">
    <property type="component" value="Unassembled WGS sequence"/>
</dbReference>
<feature type="active site" description="Cysteine sulfenic acid (-SOH) intermediate; for peroxidase activity" evidence="16">
    <location>
        <position position="46"/>
    </location>
</feature>
<keyword evidence="4 18" id="KW-0575">Peroxidase</keyword>
<evidence type="ECO:0000256" key="1">
    <source>
        <dbReference type="ARBA" id="ARBA00003330"/>
    </source>
</evidence>
<evidence type="ECO:0000256" key="14">
    <source>
        <dbReference type="ARBA" id="ARBA00049091"/>
    </source>
</evidence>
<dbReference type="FunFam" id="3.40.30.10:FF:000122">
    <property type="entry name" value="Peroxiredoxin Q chloroplastic"/>
    <property type="match status" value="1"/>
</dbReference>
<sequence length="153" mass="16954">MTLRIGQQAPDFHRTTHEGESINLASFQGEKAVVLYFYPKDETPGCTAEACSFRDAYEDFTDAGAIVIGVSPDSADSHEKFAAHHRLPFKLISDESGELRRSYDVPKAMLGMLPGRVTYVIDKQGKVQHVFNSMLKAKRHVTEALSVVKRLAG</sequence>
<evidence type="ECO:0000256" key="15">
    <source>
        <dbReference type="ARBA" id="ARBA00060385"/>
    </source>
</evidence>
<comment type="similarity">
    <text evidence="12">Belongs to the peroxiredoxin family. BCP/PrxQ subfamily.</text>
</comment>
<keyword evidence="6" id="KW-0809">Transit peptide</keyword>
<keyword evidence="5" id="KW-0049">Antioxidant</keyword>
<evidence type="ECO:0000256" key="6">
    <source>
        <dbReference type="ARBA" id="ARBA00022946"/>
    </source>
</evidence>
<evidence type="ECO:0000256" key="9">
    <source>
        <dbReference type="ARBA" id="ARBA00023157"/>
    </source>
</evidence>
<evidence type="ECO:0000313" key="19">
    <source>
        <dbReference type="Proteomes" id="UP000238823"/>
    </source>
</evidence>
<evidence type="ECO:0000256" key="7">
    <source>
        <dbReference type="ARBA" id="ARBA00023002"/>
    </source>
</evidence>
<evidence type="ECO:0000256" key="2">
    <source>
        <dbReference type="ARBA" id="ARBA00011245"/>
    </source>
</evidence>
<evidence type="ECO:0000259" key="17">
    <source>
        <dbReference type="PROSITE" id="PS51352"/>
    </source>
</evidence>
<proteinExistence type="inferred from homology"/>
<comment type="caution">
    <text evidence="18">The sequence shown here is derived from an EMBL/GenBank/DDBJ whole genome shotgun (WGS) entry which is preliminary data.</text>
</comment>
<evidence type="ECO:0000256" key="11">
    <source>
        <dbReference type="ARBA" id="ARBA00032824"/>
    </source>
</evidence>
<dbReference type="GO" id="GO:0045454">
    <property type="term" value="P:cell redox homeostasis"/>
    <property type="evidence" value="ECO:0007669"/>
    <property type="project" value="TreeGrafter"/>
</dbReference>
<evidence type="ECO:0000256" key="16">
    <source>
        <dbReference type="PIRSR" id="PIRSR000239-1"/>
    </source>
</evidence>
<dbReference type="PIRSF" id="PIRSF000239">
    <property type="entry name" value="AHPC"/>
    <property type="match status" value="1"/>
</dbReference>
<dbReference type="SUPFAM" id="SSF52833">
    <property type="entry name" value="Thioredoxin-like"/>
    <property type="match status" value="1"/>
</dbReference>
<keyword evidence="8" id="KW-0793">Thylakoid</keyword>
<protein>
    <recommendedName>
        <fullName evidence="3">thioredoxin-dependent peroxiredoxin</fullName>
        <ecNumber evidence="3">1.11.1.24</ecNumber>
    </recommendedName>
    <alternativeName>
        <fullName evidence="11">Thioredoxin peroxidase</fullName>
    </alternativeName>
    <alternativeName>
        <fullName evidence="13">Thioredoxin-dependent peroxiredoxin Bcp</fullName>
    </alternativeName>
</protein>
<evidence type="ECO:0000256" key="10">
    <source>
        <dbReference type="ARBA" id="ARBA00023284"/>
    </source>
</evidence>
<dbReference type="OrthoDB" id="69195at2"/>
<dbReference type="RefSeq" id="WP_106093226.1">
    <property type="nucleotide sequence ID" value="NZ_PVNL01000121.1"/>
</dbReference>
<dbReference type="PANTHER" id="PTHR42801">
    <property type="entry name" value="THIOREDOXIN-DEPENDENT PEROXIDE REDUCTASE"/>
    <property type="match status" value="1"/>
</dbReference>
<comment type="subcellular location">
    <subcellularLocation>
        <location evidence="15">Thylakoid</location>
    </subcellularLocation>
</comment>
<dbReference type="InterPro" id="IPR013766">
    <property type="entry name" value="Thioredoxin_domain"/>
</dbReference>
<evidence type="ECO:0000256" key="5">
    <source>
        <dbReference type="ARBA" id="ARBA00022862"/>
    </source>
</evidence>
<evidence type="ECO:0000256" key="12">
    <source>
        <dbReference type="ARBA" id="ARBA00038489"/>
    </source>
</evidence>
<organism evidence="18 19">
    <name type="scientific">Enhygromyxa salina</name>
    <dbReference type="NCBI Taxonomy" id="215803"/>
    <lineage>
        <taxon>Bacteria</taxon>
        <taxon>Pseudomonadati</taxon>
        <taxon>Myxococcota</taxon>
        <taxon>Polyangia</taxon>
        <taxon>Nannocystales</taxon>
        <taxon>Nannocystaceae</taxon>
        <taxon>Enhygromyxa</taxon>
    </lineage>
</organism>